<dbReference type="Proteomes" id="UP000001784">
    <property type="component" value="Chromosome"/>
</dbReference>
<evidence type="ECO:0000313" key="2">
    <source>
        <dbReference type="EMBL" id="ABK18042.1"/>
    </source>
</evidence>
<dbReference type="EMBL" id="CP000478">
    <property type="protein sequence ID" value="ABK18042.1"/>
    <property type="molecule type" value="Genomic_DNA"/>
</dbReference>
<dbReference type="Gene3D" id="2.60.40.1120">
    <property type="entry name" value="Carboxypeptidase-like, regulatory domain"/>
    <property type="match status" value="1"/>
</dbReference>
<evidence type="ECO:0000256" key="1">
    <source>
        <dbReference type="SAM" id="Phobius"/>
    </source>
</evidence>
<dbReference type="InParanoid" id="A0LKU0"/>
<dbReference type="OrthoDB" id="5425644at2"/>
<protein>
    <recommendedName>
        <fullName evidence="4">Carboxypeptidase regulatory-like domain-containing protein</fullName>
    </recommendedName>
</protein>
<evidence type="ECO:0008006" key="4">
    <source>
        <dbReference type="Google" id="ProtNLM"/>
    </source>
</evidence>
<feature type="transmembrane region" description="Helical" evidence="1">
    <location>
        <begin position="5"/>
        <end position="23"/>
    </location>
</feature>
<dbReference type="InterPro" id="IPR008969">
    <property type="entry name" value="CarboxyPept-like_regulatory"/>
</dbReference>
<dbReference type="SUPFAM" id="SSF49464">
    <property type="entry name" value="Carboxypeptidase regulatory domain-like"/>
    <property type="match status" value="1"/>
</dbReference>
<sequence length="191" mass="21863">MLKRYLPAVAAVILVLILIVWHLRWTITGQVVDAETGEPIENAVVNIKWLEPGPGPPGMRATVTTEEAEDVSDAKGRFKLPKYSSLLATRRFRMAIYKKGYICWSSVRIFPKEYIWTGKEWTFPTMKKRTGFTLDDGMIIRMEPFKEQYSREMHALFTTSIGAPMRTGLFSDAIAEETKLSGEIARKNWEK</sequence>
<organism evidence="2 3">
    <name type="scientific">Syntrophobacter fumaroxidans (strain DSM 10017 / MPOB)</name>
    <dbReference type="NCBI Taxonomy" id="335543"/>
    <lineage>
        <taxon>Bacteria</taxon>
        <taxon>Pseudomonadati</taxon>
        <taxon>Thermodesulfobacteriota</taxon>
        <taxon>Syntrophobacteria</taxon>
        <taxon>Syntrophobacterales</taxon>
        <taxon>Syntrophobacteraceae</taxon>
        <taxon>Syntrophobacter</taxon>
    </lineage>
</organism>
<dbReference type="AlphaFoldDB" id="A0LKU0"/>
<keyword evidence="1" id="KW-1133">Transmembrane helix</keyword>
<gene>
    <name evidence="2" type="ordered locus">Sfum_2361</name>
</gene>
<dbReference type="eggNOG" id="ENOG502ZPEV">
    <property type="taxonomic scope" value="Bacteria"/>
</dbReference>
<keyword evidence="3" id="KW-1185">Reference proteome</keyword>
<proteinExistence type="predicted"/>
<reference evidence="2 3" key="1">
    <citation type="submission" date="2006-10" db="EMBL/GenBank/DDBJ databases">
        <title>Complete sequence of Syntrophobacter fumaroxidans MPOB.</title>
        <authorList>
            <consortium name="US DOE Joint Genome Institute"/>
            <person name="Copeland A."/>
            <person name="Lucas S."/>
            <person name="Lapidus A."/>
            <person name="Barry K."/>
            <person name="Detter J.C."/>
            <person name="Glavina del Rio T."/>
            <person name="Hammon N."/>
            <person name="Israni S."/>
            <person name="Pitluck S."/>
            <person name="Goltsman E.G."/>
            <person name="Martinez M."/>
            <person name="Schmutz J."/>
            <person name="Larimer F."/>
            <person name="Land M."/>
            <person name="Hauser L."/>
            <person name="Kyrpides N."/>
            <person name="Kim E."/>
            <person name="Boone D.R."/>
            <person name="Brockman F."/>
            <person name="Culley D."/>
            <person name="Ferry J."/>
            <person name="Gunsalus R."/>
            <person name="McInerney M.J."/>
            <person name="Morrison M."/>
            <person name="Plugge C."/>
            <person name="Rohlin L."/>
            <person name="Scholten J."/>
            <person name="Sieber J."/>
            <person name="Stams A.J.M."/>
            <person name="Worm P."/>
            <person name="Henstra A.M."/>
            <person name="Richardson P."/>
        </authorList>
    </citation>
    <scope>NUCLEOTIDE SEQUENCE [LARGE SCALE GENOMIC DNA]</scope>
    <source>
        <strain evidence="3">DSM 10017 / MPOB</strain>
    </source>
</reference>
<dbReference type="STRING" id="335543.Sfum_2361"/>
<keyword evidence="1" id="KW-0472">Membrane</keyword>
<name>A0LKU0_SYNFM</name>
<accession>A0LKU0</accession>
<evidence type="ECO:0000313" key="3">
    <source>
        <dbReference type="Proteomes" id="UP000001784"/>
    </source>
</evidence>
<dbReference type="KEGG" id="sfu:Sfum_2361"/>
<dbReference type="RefSeq" id="WP_011699210.1">
    <property type="nucleotide sequence ID" value="NC_008554.1"/>
</dbReference>
<keyword evidence="1" id="KW-0812">Transmembrane</keyword>
<dbReference type="HOGENOM" id="CLU_1420810_0_0_7"/>